<feature type="region of interest" description="Disordered" evidence="1">
    <location>
        <begin position="1"/>
        <end position="24"/>
    </location>
</feature>
<dbReference type="HOGENOM" id="CLU_2579912_0_0_1"/>
<evidence type="ECO:0000313" key="3">
    <source>
        <dbReference type="Proteomes" id="UP000007875"/>
    </source>
</evidence>
<proteinExistence type="predicted"/>
<organism evidence="2 3">
    <name type="scientific">Ciona savignyi</name>
    <name type="common">Pacific transparent sea squirt</name>
    <dbReference type="NCBI Taxonomy" id="51511"/>
    <lineage>
        <taxon>Eukaryota</taxon>
        <taxon>Metazoa</taxon>
        <taxon>Chordata</taxon>
        <taxon>Tunicata</taxon>
        <taxon>Ascidiacea</taxon>
        <taxon>Phlebobranchia</taxon>
        <taxon>Cionidae</taxon>
        <taxon>Ciona</taxon>
    </lineage>
</organism>
<name>H2YJ62_CIOSA</name>
<protein>
    <submittedName>
        <fullName evidence="2">Uncharacterized protein</fullName>
    </submittedName>
</protein>
<reference evidence="2" key="3">
    <citation type="submission" date="2025-09" db="UniProtKB">
        <authorList>
            <consortium name="Ensembl"/>
        </authorList>
    </citation>
    <scope>IDENTIFICATION</scope>
</reference>
<dbReference type="AlphaFoldDB" id="H2YJ62"/>
<dbReference type="InParanoid" id="H2YJ62"/>
<evidence type="ECO:0000256" key="1">
    <source>
        <dbReference type="SAM" id="MobiDB-lite"/>
    </source>
</evidence>
<accession>H2YJ62</accession>
<dbReference type="Proteomes" id="UP000007875">
    <property type="component" value="Unassembled WGS sequence"/>
</dbReference>
<dbReference type="Ensembl" id="ENSCSAVT00000005432.1">
    <property type="protein sequence ID" value="ENSCSAVP00000005361.1"/>
    <property type="gene ID" value="ENSCSAVG00000003204.1"/>
</dbReference>
<sequence length="81" mass="9138">MFKSRSFSGSMERPLQLSDKQDPAINVKQNERSTKGAQLNLLTISKKQVSFEDKVDIVTSSSDDNVFEETKHNDSCDTINQ</sequence>
<evidence type="ECO:0000313" key="2">
    <source>
        <dbReference type="Ensembl" id="ENSCSAVP00000005361.1"/>
    </source>
</evidence>
<reference evidence="2" key="2">
    <citation type="submission" date="2025-08" db="UniProtKB">
        <authorList>
            <consortium name="Ensembl"/>
        </authorList>
    </citation>
    <scope>IDENTIFICATION</scope>
</reference>
<keyword evidence="3" id="KW-1185">Reference proteome</keyword>
<reference evidence="3" key="1">
    <citation type="submission" date="2003-08" db="EMBL/GenBank/DDBJ databases">
        <authorList>
            <person name="Birren B."/>
            <person name="Nusbaum C."/>
            <person name="Abebe A."/>
            <person name="Abouelleil A."/>
            <person name="Adekoya E."/>
            <person name="Ait-zahra M."/>
            <person name="Allen N."/>
            <person name="Allen T."/>
            <person name="An P."/>
            <person name="Anderson M."/>
            <person name="Anderson S."/>
            <person name="Arachchi H."/>
            <person name="Armbruster J."/>
            <person name="Bachantsang P."/>
            <person name="Baldwin J."/>
            <person name="Barry A."/>
            <person name="Bayul T."/>
            <person name="Blitshsteyn B."/>
            <person name="Bloom T."/>
            <person name="Blye J."/>
            <person name="Boguslavskiy L."/>
            <person name="Borowsky M."/>
            <person name="Boukhgalter B."/>
            <person name="Brunache A."/>
            <person name="Butler J."/>
            <person name="Calixte N."/>
            <person name="Calvo S."/>
            <person name="Camarata J."/>
            <person name="Campo K."/>
            <person name="Chang J."/>
            <person name="Cheshatsang Y."/>
            <person name="Citroen M."/>
            <person name="Collymore A."/>
            <person name="Considine T."/>
            <person name="Cook A."/>
            <person name="Cooke P."/>
            <person name="Corum B."/>
            <person name="Cuomo C."/>
            <person name="David R."/>
            <person name="Dawoe T."/>
            <person name="Degray S."/>
            <person name="Dodge S."/>
            <person name="Dooley K."/>
            <person name="Dorje P."/>
            <person name="Dorjee K."/>
            <person name="Dorris L."/>
            <person name="Duffey N."/>
            <person name="Dupes A."/>
            <person name="Elkins T."/>
            <person name="Engels R."/>
            <person name="Erickson J."/>
            <person name="Farina A."/>
            <person name="Faro S."/>
            <person name="Ferreira P."/>
            <person name="Fischer H."/>
            <person name="Fitzgerald M."/>
            <person name="Foley K."/>
            <person name="Gage D."/>
            <person name="Galagan J."/>
            <person name="Gearin G."/>
            <person name="Gnerre S."/>
            <person name="Gnirke A."/>
            <person name="Goyette A."/>
            <person name="Graham J."/>
            <person name="Grandbois E."/>
            <person name="Gyaltsen K."/>
            <person name="Hafez N."/>
            <person name="Hagopian D."/>
            <person name="Hagos B."/>
            <person name="Hall J."/>
            <person name="Hatcher B."/>
            <person name="Heller A."/>
            <person name="Higgins H."/>
            <person name="Honan T."/>
            <person name="Horn A."/>
            <person name="Houde N."/>
            <person name="Hughes L."/>
            <person name="Hulme W."/>
            <person name="Husby E."/>
            <person name="Iliev I."/>
            <person name="Jaffe D."/>
            <person name="Jones C."/>
            <person name="Kamal M."/>
            <person name="Kamat A."/>
            <person name="Kamvysselis M."/>
            <person name="Karlsson E."/>
            <person name="Kells C."/>
            <person name="Kieu A."/>
            <person name="Kisner P."/>
            <person name="Kodira C."/>
            <person name="Kulbokas E."/>
            <person name="Labutti K."/>
            <person name="Lama D."/>
            <person name="Landers T."/>
            <person name="Leger J."/>
            <person name="Levine S."/>
            <person name="Lewis D."/>
            <person name="Lewis T."/>
            <person name="Lindblad-toh K."/>
            <person name="Liu X."/>
            <person name="Lokyitsang T."/>
            <person name="Lokyitsang Y."/>
            <person name="Lucien O."/>
            <person name="Lui A."/>
            <person name="Ma L.J."/>
            <person name="Mabbitt R."/>
            <person name="Macdonald J."/>
            <person name="Maclean C."/>
            <person name="Major J."/>
            <person name="Manning J."/>
            <person name="Marabella R."/>
            <person name="Maru K."/>
            <person name="Matthews C."/>
            <person name="Mauceli E."/>
            <person name="Mccarthy M."/>
            <person name="Mcdonough S."/>
            <person name="Mcghee T."/>
            <person name="Meldrim J."/>
            <person name="Meneus L."/>
            <person name="Mesirov J."/>
            <person name="Mihalev A."/>
            <person name="Mihova T."/>
            <person name="Mikkelsen T."/>
            <person name="Mlenga V."/>
            <person name="Moru K."/>
            <person name="Mozes J."/>
            <person name="Mulrain L."/>
            <person name="Munson G."/>
            <person name="Naylor J."/>
            <person name="Newes C."/>
            <person name="Nguyen C."/>
            <person name="Nguyen N."/>
            <person name="Nguyen T."/>
            <person name="Nicol R."/>
            <person name="Nielsen C."/>
            <person name="Nizzari M."/>
            <person name="Norbu C."/>
            <person name="Norbu N."/>
            <person name="O'donnell P."/>
            <person name="Okoawo O."/>
            <person name="O'leary S."/>
            <person name="Omotosho B."/>
            <person name="O'neill K."/>
            <person name="Osman S."/>
            <person name="Parker S."/>
            <person name="Perrin D."/>
            <person name="Phunkhang P."/>
            <person name="Piqani B."/>
            <person name="Purcell S."/>
            <person name="Rachupka T."/>
            <person name="Ramasamy U."/>
            <person name="Rameau R."/>
            <person name="Ray V."/>
            <person name="Raymond C."/>
            <person name="Retta R."/>
            <person name="Richardson S."/>
            <person name="Rise C."/>
            <person name="Rodriguez J."/>
            <person name="Rogers J."/>
            <person name="Rogov P."/>
            <person name="Rutman M."/>
            <person name="Schupbach R."/>
            <person name="Seaman C."/>
            <person name="Settipalli S."/>
            <person name="Sharpe T."/>
            <person name="Sheridan J."/>
            <person name="Sherpa N."/>
            <person name="Shi J."/>
            <person name="Smirnov S."/>
            <person name="Smith C."/>
            <person name="Sougnez C."/>
            <person name="Spencer B."/>
            <person name="Stalker J."/>
            <person name="Stange-thomann N."/>
            <person name="Stavropoulos S."/>
            <person name="Stetson K."/>
            <person name="Stone C."/>
            <person name="Stone S."/>
            <person name="Stubbs M."/>
            <person name="Talamas J."/>
            <person name="Tchuinga P."/>
            <person name="Tenzing P."/>
            <person name="Tesfaye S."/>
            <person name="Theodore J."/>
            <person name="Thoulutsang Y."/>
            <person name="Topham K."/>
            <person name="Towey S."/>
            <person name="Tsamla T."/>
            <person name="Tsomo N."/>
            <person name="Vallee D."/>
            <person name="Vassiliev H."/>
            <person name="Venkataraman V."/>
            <person name="Vinson J."/>
            <person name="Vo A."/>
            <person name="Wade C."/>
            <person name="Wang S."/>
            <person name="Wangchuk T."/>
            <person name="Wangdi T."/>
            <person name="Whittaker C."/>
            <person name="Wilkinson J."/>
            <person name="Wu Y."/>
            <person name="Wyman D."/>
            <person name="Yadav S."/>
            <person name="Yang S."/>
            <person name="Yang X."/>
            <person name="Yeager S."/>
            <person name="Yee E."/>
            <person name="Young G."/>
            <person name="Zainoun J."/>
            <person name="Zembeck L."/>
            <person name="Zimmer A."/>
            <person name="Zody M."/>
            <person name="Lander E."/>
        </authorList>
    </citation>
    <scope>NUCLEOTIDE SEQUENCE [LARGE SCALE GENOMIC DNA]</scope>
</reference>